<keyword evidence="3" id="KW-1185">Reference proteome</keyword>
<protein>
    <submittedName>
        <fullName evidence="2">Uncharacterized protein</fullName>
    </submittedName>
</protein>
<organism evidence="2 3">
    <name type="scientific">Metschnikowia aff. pulcherrima</name>
    <dbReference type="NCBI Taxonomy" id="2163413"/>
    <lineage>
        <taxon>Eukaryota</taxon>
        <taxon>Fungi</taxon>
        <taxon>Dikarya</taxon>
        <taxon>Ascomycota</taxon>
        <taxon>Saccharomycotina</taxon>
        <taxon>Pichiomycetes</taxon>
        <taxon>Metschnikowiaceae</taxon>
        <taxon>Metschnikowia</taxon>
    </lineage>
</organism>
<feature type="region of interest" description="Disordered" evidence="1">
    <location>
        <begin position="354"/>
        <end position="378"/>
    </location>
</feature>
<dbReference type="Proteomes" id="UP000292447">
    <property type="component" value="Chromosome IV"/>
</dbReference>
<feature type="region of interest" description="Disordered" evidence="1">
    <location>
        <begin position="1"/>
        <end position="26"/>
    </location>
</feature>
<feature type="compositionally biased region" description="Polar residues" evidence="1">
    <location>
        <begin position="268"/>
        <end position="279"/>
    </location>
</feature>
<proteinExistence type="predicted"/>
<dbReference type="EMBL" id="CP034459">
    <property type="protein sequence ID" value="QBM89757.1"/>
    <property type="molecule type" value="Genomic_DNA"/>
</dbReference>
<feature type="compositionally biased region" description="Acidic residues" evidence="1">
    <location>
        <begin position="360"/>
        <end position="378"/>
    </location>
</feature>
<feature type="compositionally biased region" description="Low complexity" evidence="1">
    <location>
        <begin position="1"/>
        <end position="16"/>
    </location>
</feature>
<name>A0A4P6XQF6_9ASCO</name>
<accession>A0A4P6XQF6</accession>
<sequence length="378" mass="40783">MSTRNSTPTSSPNPKTVRLEAPLTPPTARARKRLLAGLSTPDALHDSVPFSPGMKRSSLGSARSPDLRLGDAVLPYLAHNLLKTPGFADDDGETTPRRTKLMKTPQYFSPGKRLFADDTSPSKKELGEISSQLKSRLSLAFGSLQKDKTGSGISPVKLDFTSGPYLASKESPTRMAPVPAERANLARTNINLQTLQALPRIDTRPASSDQDMHSFGEPLYLHQIAMPSPDEESSAQNALMMALSRAKERRKSHTGDHRRGSFGLAFTDQYSQNRQQANSLKLPPISIRSPPKSEGASEQDAVYSLMSLASPQLNKHDFGSFHAAPIQALAAESSRGLSRASSVAMPVLPPVAGLIRRVDDDETDVEDATGSDDETASN</sequence>
<reference evidence="3" key="1">
    <citation type="submission" date="2019-03" db="EMBL/GenBank/DDBJ databases">
        <title>Snf2 controls pulcherriminic acid biosynthesis and connects pigmentation and antifungal activity of the yeast Metschnikowia pulcherrima.</title>
        <authorList>
            <person name="Gore-Lloyd D."/>
            <person name="Sumann I."/>
            <person name="Brachmann A.O."/>
            <person name="Schneeberger K."/>
            <person name="Ortiz-Merino R.A."/>
            <person name="Moreno-Beltran M."/>
            <person name="Schlaefli M."/>
            <person name="Kirner P."/>
            <person name="Santos Kron A."/>
            <person name="Wolfe K.H."/>
            <person name="Piel J."/>
            <person name="Ahrens C.H."/>
            <person name="Henk D."/>
            <person name="Freimoser F.M."/>
        </authorList>
    </citation>
    <scope>NUCLEOTIDE SEQUENCE [LARGE SCALE GENOMIC DNA]</scope>
    <source>
        <strain evidence="3">APC 1.2</strain>
    </source>
</reference>
<evidence type="ECO:0000256" key="1">
    <source>
        <dbReference type="SAM" id="MobiDB-lite"/>
    </source>
</evidence>
<feature type="region of interest" description="Disordered" evidence="1">
    <location>
        <begin position="39"/>
        <end position="64"/>
    </location>
</feature>
<evidence type="ECO:0000313" key="2">
    <source>
        <dbReference type="EMBL" id="QBM89757.1"/>
    </source>
</evidence>
<feature type="region of interest" description="Disordered" evidence="1">
    <location>
        <begin position="244"/>
        <end position="298"/>
    </location>
</feature>
<dbReference type="AlphaFoldDB" id="A0A4P6XQF6"/>
<gene>
    <name evidence="2" type="ORF">METSCH_D08390</name>
</gene>
<evidence type="ECO:0000313" key="3">
    <source>
        <dbReference type="Proteomes" id="UP000292447"/>
    </source>
</evidence>